<evidence type="ECO:0000313" key="6">
    <source>
        <dbReference type="EMBL" id="RNA70163.1"/>
    </source>
</evidence>
<organism evidence="6 7">
    <name type="scientific">Alteribacter keqinensis</name>
    <dbReference type="NCBI Taxonomy" id="2483800"/>
    <lineage>
        <taxon>Bacteria</taxon>
        <taxon>Bacillati</taxon>
        <taxon>Bacillota</taxon>
        <taxon>Bacilli</taxon>
        <taxon>Bacillales</taxon>
        <taxon>Bacillaceae</taxon>
        <taxon>Alteribacter</taxon>
    </lineage>
</organism>
<evidence type="ECO:0000256" key="1">
    <source>
        <dbReference type="ARBA" id="ARBA00022475"/>
    </source>
</evidence>
<gene>
    <name evidence="6" type="ORF">EBO34_09610</name>
</gene>
<evidence type="ECO:0000256" key="2">
    <source>
        <dbReference type="ARBA" id="ARBA00022692"/>
    </source>
</evidence>
<evidence type="ECO:0000256" key="4">
    <source>
        <dbReference type="ARBA" id="ARBA00023136"/>
    </source>
</evidence>
<dbReference type="RefSeq" id="WP_122897677.1">
    <property type="nucleotide sequence ID" value="NZ_RHIB01000001.1"/>
</dbReference>
<dbReference type="EMBL" id="RHIB01000001">
    <property type="protein sequence ID" value="RNA70163.1"/>
    <property type="molecule type" value="Genomic_DNA"/>
</dbReference>
<evidence type="ECO:0000256" key="5">
    <source>
        <dbReference type="SAM" id="Phobius"/>
    </source>
</evidence>
<dbReference type="AlphaFoldDB" id="A0A3M7TXD9"/>
<keyword evidence="3 5" id="KW-1133">Transmembrane helix</keyword>
<feature type="transmembrane region" description="Helical" evidence="5">
    <location>
        <begin position="6"/>
        <end position="27"/>
    </location>
</feature>
<name>A0A3M7TXD9_9BACI</name>
<reference evidence="6 7" key="1">
    <citation type="submission" date="2018-10" db="EMBL/GenBank/DDBJ databases">
        <title>Bacillus Keqinensis sp. nov., a moderately halophilic bacterium isolated from a saline-alkaline lake.</title>
        <authorList>
            <person name="Wang H."/>
        </authorList>
    </citation>
    <scope>NUCLEOTIDE SEQUENCE [LARGE SCALE GENOMIC DNA]</scope>
    <source>
        <strain evidence="6 7">KQ-3</strain>
    </source>
</reference>
<keyword evidence="2 5" id="KW-0812">Transmembrane</keyword>
<keyword evidence="1" id="KW-1003">Cell membrane</keyword>
<proteinExistence type="predicted"/>
<evidence type="ECO:0000256" key="3">
    <source>
        <dbReference type="ARBA" id="ARBA00022989"/>
    </source>
</evidence>
<feature type="transmembrane region" description="Helical" evidence="5">
    <location>
        <begin position="47"/>
        <end position="77"/>
    </location>
</feature>
<keyword evidence="7" id="KW-1185">Reference proteome</keyword>
<dbReference type="Pfam" id="PF07457">
    <property type="entry name" value="DUF1516"/>
    <property type="match status" value="1"/>
</dbReference>
<dbReference type="Proteomes" id="UP000278746">
    <property type="component" value="Unassembled WGS sequence"/>
</dbReference>
<keyword evidence="4 5" id="KW-0472">Membrane</keyword>
<protein>
    <submittedName>
        <fullName evidence="6">DUF1516 family protein</fullName>
    </submittedName>
</protein>
<comment type="caution">
    <text evidence="6">The sequence shown here is derived from an EMBL/GenBank/DDBJ whole genome shotgun (WGS) entry which is preliminary data.</text>
</comment>
<dbReference type="InterPro" id="IPR010899">
    <property type="entry name" value="UPF0344"/>
</dbReference>
<sequence>MYDGMIHTHTLAWFVMLILFAVTMMLFKSNRPKGAKIVQMTLRLFYVFVLVTGATLLIMNFYWATAVKGILAVLLIFTMEKVTTGTKKGTLHGSQKMIFWVQFAILTIVVIYFGYFVA</sequence>
<dbReference type="OrthoDB" id="2365314at2"/>
<evidence type="ECO:0000313" key="7">
    <source>
        <dbReference type="Proteomes" id="UP000278746"/>
    </source>
</evidence>
<feature type="transmembrane region" description="Helical" evidence="5">
    <location>
        <begin position="97"/>
        <end position="117"/>
    </location>
</feature>
<accession>A0A3M7TXD9</accession>